<dbReference type="Pfam" id="PF08881">
    <property type="entry name" value="CVNH"/>
    <property type="match status" value="2"/>
</dbReference>
<accession>A0A8H4GZI8</accession>
<feature type="domain" description="Cyanovirin-N" evidence="1">
    <location>
        <begin position="2"/>
        <end position="108"/>
    </location>
</feature>
<proteinExistence type="predicted"/>
<dbReference type="SUPFAM" id="SSF51322">
    <property type="entry name" value="Cyanovirin-N"/>
    <property type="match status" value="2"/>
</dbReference>
<comment type="caution">
    <text evidence="2">The sequence shown here is derived from an EMBL/GenBank/DDBJ whole genome shotgun (WGS) entry which is preliminary data.</text>
</comment>
<dbReference type="PANTHER" id="PTHR42076">
    <property type="entry name" value="CYANOVIRIN-N HOMOLOG"/>
    <property type="match status" value="1"/>
</dbReference>
<organism evidence="2 3">
    <name type="scientific">Aspergillus fumigatiaffinis</name>
    <dbReference type="NCBI Taxonomy" id="340414"/>
    <lineage>
        <taxon>Eukaryota</taxon>
        <taxon>Fungi</taxon>
        <taxon>Dikarya</taxon>
        <taxon>Ascomycota</taxon>
        <taxon>Pezizomycotina</taxon>
        <taxon>Eurotiomycetes</taxon>
        <taxon>Eurotiomycetidae</taxon>
        <taxon>Eurotiales</taxon>
        <taxon>Aspergillaceae</taxon>
        <taxon>Aspergillus</taxon>
        <taxon>Aspergillus subgen. Fumigati</taxon>
    </lineage>
</organism>
<protein>
    <recommendedName>
        <fullName evidence="1">Cyanovirin-N domain-containing protein</fullName>
    </recommendedName>
</protein>
<keyword evidence="3" id="KW-1185">Reference proteome</keyword>
<dbReference type="InterPro" id="IPR011058">
    <property type="entry name" value="Cyanovirin-N"/>
</dbReference>
<reference evidence="2" key="1">
    <citation type="journal article" date="2020" name="bioRxiv">
        <title>Genomic and phenotypic heterogeneity of clinical isolates of the human pathogens Aspergillus fumigatus, Aspergillus lentulus and Aspergillus fumigatiaffinis.</title>
        <authorList>
            <person name="dos Santos R.A.C."/>
            <person name="Steenwyk J.L."/>
            <person name="Rivero-Menendez O."/>
            <person name="Mead M.E."/>
            <person name="Silva L.P."/>
            <person name="Bastos R.W."/>
            <person name="Alastruey-Izquierdo A."/>
            <person name="Goldman G.H."/>
            <person name="Rokas A."/>
        </authorList>
    </citation>
    <scope>NUCLEOTIDE SEQUENCE</scope>
    <source>
        <strain evidence="2">CNM-CM6805</strain>
    </source>
</reference>
<name>A0A8H4GZI8_9EURO</name>
<evidence type="ECO:0000313" key="2">
    <source>
        <dbReference type="EMBL" id="KAF4232174.1"/>
    </source>
</evidence>
<dbReference type="SMART" id="SM01111">
    <property type="entry name" value="CVNH"/>
    <property type="match status" value="2"/>
</dbReference>
<dbReference type="EMBL" id="JAAAPX010000094">
    <property type="protein sequence ID" value="KAF4232174.1"/>
    <property type="molecule type" value="Genomic_DNA"/>
</dbReference>
<dbReference type="InterPro" id="IPR036673">
    <property type="entry name" value="Cyanovirin-N_sf"/>
</dbReference>
<dbReference type="AlphaFoldDB" id="A0A8H4GZI8"/>
<reference evidence="2" key="2">
    <citation type="submission" date="2020-04" db="EMBL/GenBank/DDBJ databases">
        <authorList>
            <person name="Santos R.A.C."/>
            <person name="Steenwyk J.L."/>
            <person name="Rivero-Menendez O."/>
            <person name="Mead M.E."/>
            <person name="Silva L.P."/>
            <person name="Bastos R.W."/>
            <person name="Alastruey-Izquierdo A."/>
            <person name="Goldman G.H."/>
            <person name="Rokas A."/>
        </authorList>
    </citation>
    <scope>NUCLEOTIDE SEQUENCE</scope>
    <source>
        <strain evidence="2">CNM-CM6805</strain>
    </source>
</reference>
<sequence>MSFHQSCQDIHIRQEDGYTLLLANVRDSHGQLIQRKIRLDDHIGNTDGWFIWGGTNFTRTARNISLEHTANGPKLCAELQMRDGGWSRGLQGIMLSEKIANNDGHLKFLDTSVTTGEMSLHKTCEHLQIIRRIGATDLVADACNSSGRRIPNKIRLDDHIGEKDGRLVWGGQNFTHSAGQVSLEETEHGAIMCAEMNKDGGSSNRQELNLSEKVVNFDGQLRVV</sequence>
<dbReference type="OrthoDB" id="2441380at2759"/>
<gene>
    <name evidence="2" type="ORF">CNMCM6805_010123</name>
</gene>
<evidence type="ECO:0000259" key="1">
    <source>
        <dbReference type="SMART" id="SM01111"/>
    </source>
</evidence>
<dbReference type="Proteomes" id="UP000653565">
    <property type="component" value="Unassembled WGS sequence"/>
</dbReference>
<dbReference type="Gene3D" id="2.30.60.10">
    <property type="entry name" value="Cyanovirin-N"/>
    <property type="match status" value="2"/>
</dbReference>
<dbReference type="PANTHER" id="PTHR42076:SF1">
    <property type="entry name" value="CYANOVIRIN-N DOMAIN-CONTAINING PROTEIN"/>
    <property type="match status" value="1"/>
</dbReference>
<evidence type="ECO:0000313" key="3">
    <source>
        <dbReference type="Proteomes" id="UP000653565"/>
    </source>
</evidence>
<feature type="domain" description="Cyanovirin-N" evidence="1">
    <location>
        <begin position="119"/>
        <end position="223"/>
    </location>
</feature>